<dbReference type="GO" id="GO:0015074">
    <property type="term" value="P:DNA integration"/>
    <property type="evidence" value="ECO:0007669"/>
    <property type="project" value="UniProtKB-KW"/>
</dbReference>
<dbReference type="PROSITE" id="PS51898">
    <property type="entry name" value="TYR_RECOMBINASE"/>
    <property type="match status" value="1"/>
</dbReference>
<feature type="domain" description="Tyr recombinase" evidence="6">
    <location>
        <begin position="216"/>
        <end position="409"/>
    </location>
</feature>
<dbReference type="Pfam" id="PF17293">
    <property type="entry name" value="Arm-DNA-bind_5"/>
    <property type="match status" value="1"/>
</dbReference>
<dbReference type="InterPro" id="IPR011010">
    <property type="entry name" value="DNA_brk_join_enz"/>
</dbReference>
<dbReference type="PROSITE" id="PS51900">
    <property type="entry name" value="CB"/>
    <property type="match status" value="1"/>
</dbReference>
<dbReference type="Pfam" id="PF00589">
    <property type="entry name" value="Phage_integrase"/>
    <property type="match status" value="1"/>
</dbReference>
<evidence type="ECO:0000259" key="6">
    <source>
        <dbReference type="PROSITE" id="PS51898"/>
    </source>
</evidence>
<gene>
    <name evidence="8" type="ORF">GGP82_001195</name>
</gene>
<dbReference type="InterPro" id="IPR035386">
    <property type="entry name" value="Arm-DNA-bind_5"/>
</dbReference>
<dbReference type="Proteomes" id="UP001155034">
    <property type="component" value="Unassembled WGS sequence"/>
</dbReference>
<dbReference type="GO" id="GO:0006310">
    <property type="term" value="P:DNA recombination"/>
    <property type="evidence" value="ECO:0007669"/>
    <property type="project" value="UniProtKB-KW"/>
</dbReference>
<dbReference type="Pfam" id="PF13102">
    <property type="entry name" value="Phage_int_SAM_5"/>
    <property type="match status" value="1"/>
</dbReference>
<organism evidence="8 9">
    <name type="scientific">Salinibacter ruber</name>
    <dbReference type="NCBI Taxonomy" id="146919"/>
    <lineage>
        <taxon>Bacteria</taxon>
        <taxon>Pseudomonadati</taxon>
        <taxon>Rhodothermota</taxon>
        <taxon>Rhodothermia</taxon>
        <taxon>Rhodothermales</taxon>
        <taxon>Salinibacteraceae</taxon>
        <taxon>Salinibacter</taxon>
    </lineage>
</organism>
<evidence type="ECO:0000256" key="3">
    <source>
        <dbReference type="ARBA" id="ARBA00023125"/>
    </source>
</evidence>
<dbReference type="SUPFAM" id="SSF56349">
    <property type="entry name" value="DNA breaking-rejoining enzymes"/>
    <property type="match status" value="1"/>
</dbReference>
<evidence type="ECO:0000256" key="1">
    <source>
        <dbReference type="ARBA" id="ARBA00008857"/>
    </source>
</evidence>
<dbReference type="AlphaFoldDB" id="A0A9X2R6Y4"/>
<sequence>MATVSIELRTDRVGPNGWAPVRLRIAHRGTKRYIRLGFKVLASKWNSDREEVTRAHPDQKEYNDDLSEIKSTAQSALRSENRASHVVTARRLKEEIQKRLGPPEEVAYDFLSFAEERLEEYRRREQFSTFESYRSDLRKFRQFVEDQYGVEELPFDAIDVELVESFRTFCYEVRENSANTVGKALETLRVFVNKALAEGKARSYPFKYIEIDSEPVQKDLLDPKEIDQIADLDLNEESFLAEVRRWFLFSYYTGGMRFSDVATLQWKHIRPGPSGYTRVYWKMQKTSDNVGVPLSDDAQQILRYYEDGSENDWVFPILEGISPDDGRAIYDRKKELNGDANDALKDLADRAGINKNASFHLSRNAAAWYLNQNVRDIYKVRDFLGHSSVEQTERYLDGFEDESKDDVFLEAMG</sequence>
<name>A0A9X2R6Y4_9BACT</name>
<dbReference type="InterPro" id="IPR010998">
    <property type="entry name" value="Integrase_recombinase_N"/>
</dbReference>
<feature type="domain" description="Core-binding (CB)" evidence="7">
    <location>
        <begin position="108"/>
        <end position="196"/>
    </location>
</feature>
<dbReference type="Gene3D" id="1.10.443.10">
    <property type="entry name" value="Intergrase catalytic core"/>
    <property type="match status" value="1"/>
</dbReference>
<keyword evidence="4" id="KW-0233">DNA recombination</keyword>
<dbReference type="InterPro" id="IPR050090">
    <property type="entry name" value="Tyrosine_recombinase_XerCD"/>
</dbReference>
<dbReference type="InterPro" id="IPR025269">
    <property type="entry name" value="SAM-like_dom"/>
</dbReference>
<evidence type="ECO:0000313" key="9">
    <source>
        <dbReference type="Proteomes" id="UP001155034"/>
    </source>
</evidence>
<evidence type="ECO:0000256" key="5">
    <source>
        <dbReference type="PROSITE-ProRule" id="PRU01248"/>
    </source>
</evidence>
<dbReference type="PANTHER" id="PTHR30349">
    <property type="entry name" value="PHAGE INTEGRASE-RELATED"/>
    <property type="match status" value="1"/>
</dbReference>
<comment type="similarity">
    <text evidence="1">Belongs to the 'phage' integrase family.</text>
</comment>
<comment type="caution">
    <text evidence="8">The sequence shown here is derived from an EMBL/GenBank/DDBJ whole genome shotgun (WGS) entry which is preliminary data.</text>
</comment>
<dbReference type="Gene3D" id="1.10.150.130">
    <property type="match status" value="1"/>
</dbReference>
<dbReference type="RefSeq" id="WP_259083331.1">
    <property type="nucleotide sequence ID" value="NZ_JANTYZ010000002.1"/>
</dbReference>
<reference evidence="8" key="1">
    <citation type="submission" date="2022-08" db="EMBL/GenBank/DDBJ databases">
        <title>Genomic Encyclopedia of Type Strains, Phase V (KMG-V): Genome sequencing to study the core and pangenomes of soil and plant-associated prokaryotes.</title>
        <authorList>
            <person name="Whitman W."/>
        </authorList>
    </citation>
    <scope>NUCLEOTIDE SEQUENCE</scope>
    <source>
        <strain evidence="8">SP2016B</strain>
    </source>
</reference>
<dbReference type="PANTHER" id="PTHR30349:SF64">
    <property type="entry name" value="PROPHAGE INTEGRASE INTD-RELATED"/>
    <property type="match status" value="1"/>
</dbReference>
<protein>
    <submittedName>
        <fullName evidence="8">Site-specific recombinase XerD</fullName>
    </submittedName>
</protein>
<dbReference type="GO" id="GO:0003677">
    <property type="term" value="F:DNA binding"/>
    <property type="evidence" value="ECO:0007669"/>
    <property type="project" value="UniProtKB-UniRule"/>
</dbReference>
<accession>A0A9X2R6Y4</accession>
<proteinExistence type="inferred from homology"/>
<dbReference type="InterPro" id="IPR044068">
    <property type="entry name" value="CB"/>
</dbReference>
<dbReference type="EMBL" id="JANTYZ010000002">
    <property type="protein sequence ID" value="MCS3864649.1"/>
    <property type="molecule type" value="Genomic_DNA"/>
</dbReference>
<keyword evidence="2" id="KW-0229">DNA integration</keyword>
<evidence type="ECO:0000256" key="4">
    <source>
        <dbReference type="ARBA" id="ARBA00023172"/>
    </source>
</evidence>
<dbReference type="InterPro" id="IPR013762">
    <property type="entry name" value="Integrase-like_cat_sf"/>
</dbReference>
<evidence type="ECO:0000256" key="2">
    <source>
        <dbReference type="ARBA" id="ARBA00022908"/>
    </source>
</evidence>
<keyword evidence="3 5" id="KW-0238">DNA-binding</keyword>
<dbReference type="InterPro" id="IPR002104">
    <property type="entry name" value="Integrase_catalytic"/>
</dbReference>
<evidence type="ECO:0000313" key="8">
    <source>
        <dbReference type="EMBL" id="MCS3864649.1"/>
    </source>
</evidence>
<dbReference type="CDD" id="cd01185">
    <property type="entry name" value="INTN1_C_like"/>
    <property type="match status" value="1"/>
</dbReference>
<evidence type="ECO:0000259" key="7">
    <source>
        <dbReference type="PROSITE" id="PS51900"/>
    </source>
</evidence>